<dbReference type="InterPro" id="IPR002798">
    <property type="entry name" value="SpoIIM-like"/>
</dbReference>
<evidence type="ECO:0000256" key="1">
    <source>
        <dbReference type="SAM" id="Phobius"/>
    </source>
</evidence>
<sequence>MSGPTVPPTITENHDSVERELIGRVERVKASRKDSFDNAIEIGRLYRGVTAEAAALADPNSGDSDRLRSAITEGYRYVYGAQPFTDGFKTFFGSTFWLAIARRRKLIKWIMIALFVFAGLGALWAALDPSAAATLVPDIFGSALDPGSTGTATQMSPGEQVQFAQELFVNNFRVTLMAFVAGIAFGLPSIYLLAYNSVLLGVVGQLLVAQGDGAFFLELVAGHGPIELTSIALGVAAGFAMGWALVDPGLRSRGQALREEASYAIVIAVGTAPWLLLAAVIESFVSRVGLSAAPVVAVGLTTVVIFWRLVWTRGIIPLRDLSDLSSA</sequence>
<reference evidence="2" key="1">
    <citation type="submission" date="2018-06" db="EMBL/GenBank/DDBJ databases">
        <authorList>
            <person name="Zhirakovskaya E."/>
        </authorList>
    </citation>
    <scope>NUCLEOTIDE SEQUENCE</scope>
</reference>
<keyword evidence="1" id="KW-1133">Transmembrane helix</keyword>
<feature type="transmembrane region" description="Helical" evidence="1">
    <location>
        <begin position="262"/>
        <end position="285"/>
    </location>
</feature>
<dbReference type="Pfam" id="PF01944">
    <property type="entry name" value="SpoIIM"/>
    <property type="match status" value="1"/>
</dbReference>
<evidence type="ECO:0008006" key="3">
    <source>
        <dbReference type="Google" id="ProtNLM"/>
    </source>
</evidence>
<protein>
    <recommendedName>
        <fullName evidence="3">Stage II sporulation protein M</fullName>
    </recommendedName>
</protein>
<dbReference type="PANTHER" id="PTHR35337">
    <property type="entry name" value="SLR1478 PROTEIN"/>
    <property type="match status" value="1"/>
</dbReference>
<dbReference type="PANTHER" id="PTHR35337:SF1">
    <property type="entry name" value="SLR1478 PROTEIN"/>
    <property type="match status" value="1"/>
</dbReference>
<feature type="transmembrane region" description="Helical" evidence="1">
    <location>
        <begin position="106"/>
        <end position="127"/>
    </location>
</feature>
<feature type="transmembrane region" description="Helical" evidence="1">
    <location>
        <begin position="174"/>
        <end position="193"/>
    </location>
</feature>
<gene>
    <name evidence="2" type="ORF">MNBD_ACTINO02-3102</name>
</gene>
<accession>A0A3B0SJ36</accession>
<dbReference type="EMBL" id="UOEK01000315">
    <property type="protein sequence ID" value="VAW05398.1"/>
    <property type="molecule type" value="Genomic_DNA"/>
</dbReference>
<evidence type="ECO:0000313" key="2">
    <source>
        <dbReference type="EMBL" id="VAW05398.1"/>
    </source>
</evidence>
<dbReference type="AlphaFoldDB" id="A0A3B0SJ36"/>
<feature type="transmembrane region" description="Helical" evidence="1">
    <location>
        <begin position="291"/>
        <end position="311"/>
    </location>
</feature>
<keyword evidence="1" id="KW-0472">Membrane</keyword>
<keyword evidence="1" id="KW-0812">Transmembrane</keyword>
<proteinExistence type="predicted"/>
<feature type="transmembrane region" description="Helical" evidence="1">
    <location>
        <begin position="229"/>
        <end position="250"/>
    </location>
</feature>
<organism evidence="2">
    <name type="scientific">hydrothermal vent metagenome</name>
    <dbReference type="NCBI Taxonomy" id="652676"/>
    <lineage>
        <taxon>unclassified sequences</taxon>
        <taxon>metagenomes</taxon>
        <taxon>ecological metagenomes</taxon>
    </lineage>
</organism>
<name>A0A3B0SJ36_9ZZZZ</name>
<feature type="transmembrane region" description="Helical" evidence="1">
    <location>
        <begin position="198"/>
        <end position="217"/>
    </location>
</feature>